<dbReference type="EMBL" id="KZ270075">
    <property type="protein sequence ID" value="OZC06665.1"/>
    <property type="molecule type" value="Genomic_DNA"/>
</dbReference>
<sequence length="84" mass="9646">MEKGEWLKRSMTLNLLTGRFEPIPFLVAKSAELKSTEHEIVVRIDRRLELATNLEIETAEDLVIRNYGIGGQYEPHFDCSLISI</sequence>
<evidence type="ECO:0000313" key="2">
    <source>
        <dbReference type="Proteomes" id="UP000242913"/>
    </source>
</evidence>
<reference evidence="1 2" key="1">
    <citation type="submission" date="2015-12" db="EMBL/GenBank/DDBJ databases">
        <title>Draft genome of the nematode, Onchocerca flexuosa.</title>
        <authorList>
            <person name="Mitreva M."/>
        </authorList>
    </citation>
    <scope>NUCLEOTIDE SEQUENCE [LARGE SCALE GENOMIC DNA]</scope>
    <source>
        <strain evidence="1">Red Deer</strain>
    </source>
</reference>
<dbReference type="Proteomes" id="UP000242913">
    <property type="component" value="Unassembled WGS sequence"/>
</dbReference>
<gene>
    <name evidence="1" type="ORF">X798_06340</name>
</gene>
<organism evidence="1 2">
    <name type="scientific">Onchocerca flexuosa</name>
    <dbReference type="NCBI Taxonomy" id="387005"/>
    <lineage>
        <taxon>Eukaryota</taxon>
        <taxon>Metazoa</taxon>
        <taxon>Ecdysozoa</taxon>
        <taxon>Nematoda</taxon>
        <taxon>Chromadorea</taxon>
        <taxon>Rhabditida</taxon>
        <taxon>Spirurina</taxon>
        <taxon>Spiruromorpha</taxon>
        <taxon>Filarioidea</taxon>
        <taxon>Onchocercidae</taxon>
        <taxon>Onchocerca</taxon>
    </lineage>
</organism>
<dbReference type="AlphaFoldDB" id="A0A238BPS0"/>
<evidence type="ECO:0000313" key="1">
    <source>
        <dbReference type="EMBL" id="OZC06665.1"/>
    </source>
</evidence>
<proteinExistence type="predicted"/>
<dbReference type="Gene3D" id="2.60.120.620">
    <property type="entry name" value="q2cbj1_9rhob like domain"/>
    <property type="match status" value="1"/>
</dbReference>
<keyword evidence="2" id="KW-1185">Reference proteome</keyword>
<protein>
    <submittedName>
        <fullName evidence="1">Uncharacterized protein</fullName>
    </submittedName>
</protein>
<name>A0A238BPS0_9BILA</name>
<dbReference type="OrthoDB" id="420380at2759"/>
<accession>A0A238BPS0</accession>